<dbReference type="OrthoDB" id="6435358at2759"/>
<keyword evidence="4" id="KW-1185">Reference proteome</keyword>
<accession>A0A8X6TUP7</accession>
<dbReference type="PROSITE" id="PS00028">
    <property type="entry name" value="ZINC_FINGER_C2H2_1"/>
    <property type="match status" value="1"/>
</dbReference>
<feature type="region of interest" description="Disordered" evidence="1">
    <location>
        <begin position="286"/>
        <end position="309"/>
    </location>
</feature>
<proteinExistence type="predicted"/>
<sequence>MGADPDFILLKDIYLDSFSSILTNDGKTFQVPILKGIKQGCPLSGILFDIAIDHAAQLKRCIICNNSFGTLDKLRSHILNHKPNTKRRKALEAIETFNKSPKSIQPSPITSGRTSSSPTKLINKFQSVFPEIFSKDLFECSPQFNSSPKNISSSPTPAIVPPTPLPRSPEVLTKLPTINIEQTSTCNIHSPTSTEITSTVDALLVSVVIKLSPPPSTHNSYSTLLDDLKLTSSSSSSNQSPVLSHSPSPSHLQTDCHLATLCSTSTPSQDLLPQDKQVQSEISNLAPNLNSVSSDPINSTLKTPQEEEDEPSILDVLLPHSQDLIEINHLSSEIINSPPKKQPSLPPKSLLPQKTSPTLKLLP</sequence>
<dbReference type="EMBL" id="BMAW01110978">
    <property type="protein sequence ID" value="GFT45785.1"/>
    <property type="molecule type" value="Genomic_DNA"/>
</dbReference>
<evidence type="ECO:0000313" key="3">
    <source>
        <dbReference type="EMBL" id="GFT45785.1"/>
    </source>
</evidence>
<feature type="domain" description="C2H2-type" evidence="2">
    <location>
        <begin position="61"/>
        <end position="81"/>
    </location>
</feature>
<protein>
    <recommendedName>
        <fullName evidence="2">C2H2-type domain-containing protein</fullName>
    </recommendedName>
</protein>
<comment type="caution">
    <text evidence="3">The sequence shown here is derived from an EMBL/GenBank/DDBJ whole genome shotgun (WGS) entry which is preliminary data.</text>
</comment>
<reference evidence="3" key="1">
    <citation type="submission" date="2020-08" db="EMBL/GenBank/DDBJ databases">
        <title>Multicomponent nature underlies the extraordinary mechanical properties of spider dragline silk.</title>
        <authorList>
            <person name="Kono N."/>
            <person name="Nakamura H."/>
            <person name="Mori M."/>
            <person name="Yoshida Y."/>
            <person name="Ohtoshi R."/>
            <person name="Malay A.D."/>
            <person name="Moran D.A.P."/>
            <person name="Tomita M."/>
            <person name="Numata K."/>
            <person name="Arakawa K."/>
        </authorList>
    </citation>
    <scope>NUCLEOTIDE SEQUENCE</scope>
</reference>
<feature type="region of interest" description="Disordered" evidence="1">
    <location>
        <begin position="231"/>
        <end position="251"/>
    </location>
</feature>
<evidence type="ECO:0000256" key="1">
    <source>
        <dbReference type="SAM" id="MobiDB-lite"/>
    </source>
</evidence>
<feature type="compositionally biased region" description="Polar residues" evidence="1">
    <location>
        <begin position="286"/>
        <end position="303"/>
    </location>
</feature>
<gene>
    <name evidence="3" type="ORF">NPIL_487441</name>
</gene>
<dbReference type="InterPro" id="IPR013087">
    <property type="entry name" value="Znf_C2H2_type"/>
</dbReference>
<evidence type="ECO:0000313" key="4">
    <source>
        <dbReference type="Proteomes" id="UP000887013"/>
    </source>
</evidence>
<dbReference type="Proteomes" id="UP000887013">
    <property type="component" value="Unassembled WGS sequence"/>
</dbReference>
<feature type="region of interest" description="Disordered" evidence="1">
    <location>
        <begin position="333"/>
        <end position="363"/>
    </location>
</feature>
<organism evidence="3 4">
    <name type="scientific">Nephila pilipes</name>
    <name type="common">Giant wood spider</name>
    <name type="synonym">Nephila maculata</name>
    <dbReference type="NCBI Taxonomy" id="299642"/>
    <lineage>
        <taxon>Eukaryota</taxon>
        <taxon>Metazoa</taxon>
        <taxon>Ecdysozoa</taxon>
        <taxon>Arthropoda</taxon>
        <taxon>Chelicerata</taxon>
        <taxon>Arachnida</taxon>
        <taxon>Araneae</taxon>
        <taxon>Araneomorphae</taxon>
        <taxon>Entelegynae</taxon>
        <taxon>Araneoidea</taxon>
        <taxon>Nephilidae</taxon>
        <taxon>Nephila</taxon>
    </lineage>
</organism>
<dbReference type="AlphaFoldDB" id="A0A8X6TUP7"/>
<evidence type="ECO:0000259" key="2">
    <source>
        <dbReference type="PROSITE" id="PS00028"/>
    </source>
</evidence>
<name>A0A8X6TUP7_NEPPI</name>
<feature type="compositionally biased region" description="Low complexity" evidence="1">
    <location>
        <begin position="347"/>
        <end position="357"/>
    </location>
</feature>